<organism evidence="7 8">
    <name type="scientific">Senna tora</name>
    <dbReference type="NCBI Taxonomy" id="362788"/>
    <lineage>
        <taxon>Eukaryota</taxon>
        <taxon>Viridiplantae</taxon>
        <taxon>Streptophyta</taxon>
        <taxon>Embryophyta</taxon>
        <taxon>Tracheophyta</taxon>
        <taxon>Spermatophyta</taxon>
        <taxon>Magnoliopsida</taxon>
        <taxon>eudicotyledons</taxon>
        <taxon>Gunneridae</taxon>
        <taxon>Pentapetalae</taxon>
        <taxon>rosids</taxon>
        <taxon>fabids</taxon>
        <taxon>Fabales</taxon>
        <taxon>Fabaceae</taxon>
        <taxon>Caesalpinioideae</taxon>
        <taxon>Cassia clade</taxon>
        <taxon>Senna</taxon>
    </lineage>
</organism>
<protein>
    <submittedName>
        <fullName evidence="7">Zinc finger, GRF-type</fullName>
    </submittedName>
</protein>
<evidence type="ECO:0000259" key="6">
    <source>
        <dbReference type="PROSITE" id="PS51999"/>
    </source>
</evidence>
<dbReference type="Pfam" id="PF06839">
    <property type="entry name" value="Zn_ribbon_GRF"/>
    <property type="match status" value="1"/>
</dbReference>
<keyword evidence="8" id="KW-1185">Reference proteome</keyword>
<evidence type="ECO:0000256" key="1">
    <source>
        <dbReference type="ARBA" id="ARBA00022723"/>
    </source>
</evidence>
<feature type="coiled-coil region" evidence="5">
    <location>
        <begin position="73"/>
        <end position="100"/>
    </location>
</feature>
<feature type="domain" description="GRF-type" evidence="6">
    <location>
        <begin position="23"/>
        <end position="64"/>
    </location>
</feature>
<gene>
    <name evidence="7" type="ORF">G2W53_035088</name>
</gene>
<name>A0A834SPM9_9FABA</name>
<evidence type="ECO:0000313" key="7">
    <source>
        <dbReference type="EMBL" id="KAF7808345.1"/>
    </source>
</evidence>
<dbReference type="GO" id="GO:0008270">
    <property type="term" value="F:zinc ion binding"/>
    <property type="evidence" value="ECO:0007669"/>
    <property type="project" value="UniProtKB-KW"/>
</dbReference>
<keyword evidence="1" id="KW-0479">Metal-binding</keyword>
<dbReference type="EMBL" id="JAAIUW010000011">
    <property type="protein sequence ID" value="KAF7808345.1"/>
    <property type="molecule type" value="Genomic_DNA"/>
</dbReference>
<proteinExistence type="predicted"/>
<reference evidence="7" key="1">
    <citation type="submission" date="2020-09" db="EMBL/GenBank/DDBJ databases">
        <title>Genome-Enabled Discovery of Anthraquinone Biosynthesis in Senna tora.</title>
        <authorList>
            <person name="Kang S.-H."/>
            <person name="Pandey R.P."/>
            <person name="Lee C.-M."/>
            <person name="Sim J.-S."/>
            <person name="Jeong J.-T."/>
            <person name="Choi B.-S."/>
            <person name="Jung M."/>
            <person name="Ginzburg D."/>
            <person name="Zhao K."/>
            <person name="Won S.Y."/>
            <person name="Oh T.-J."/>
            <person name="Yu Y."/>
            <person name="Kim N.-H."/>
            <person name="Lee O.R."/>
            <person name="Lee T.-H."/>
            <person name="Bashyal P."/>
            <person name="Kim T.-S."/>
            <person name="Lee W.-H."/>
            <person name="Kawkins C."/>
            <person name="Kim C.-K."/>
            <person name="Kim J.S."/>
            <person name="Ahn B.O."/>
            <person name="Rhee S.Y."/>
            <person name="Sohng J.K."/>
        </authorList>
    </citation>
    <scope>NUCLEOTIDE SEQUENCE</scope>
    <source>
        <tissue evidence="7">Leaf</tissue>
    </source>
</reference>
<sequence length="106" mass="12687">MPLSDGSSCRRPQVSCGRSRIRCYCGEEATLRMSWKVVMFGRRFFKCPKMQHEQCSFFDWLDNPKCQWSREVGQKVQDKILKLEDEIKELKLNEEYLRKSLGWLDM</sequence>
<comment type="caution">
    <text evidence="7">The sequence shown here is derived from an EMBL/GenBank/DDBJ whole genome shotgun (WGS) entry which is preliminary data.</text>
</comment>
<dbReference type="AlphaFoldDB" id="A0A834SPM9"/>
<evidence type="ECO:0000256" key="5">
    <source>
        <dbReference type="SAM" id="Coils"/>
    </source>
</evidence>
<evidence type="ECO:0000256" key="4">
    <source>
        <dbReference type="PROSITE-ProRule" id="PRU01343"/>
    </source>
</evidence>
<keyword evidence="2 4" id="KW-0863">Zinc-finger</keyword>
<dbReference type="Proteomes" id="UP000634136">
    <property type="component" value="Unassembled WGS sequence"/>
</dbReference>
<keyword evidence="5" id="KW-0175">Coiled coil</keyword>
<evidence type="ECO:0000256" key="3">
    <source>
        <dbReference type="ARBA" id="ARBA00022833"/>
    </source>
</evidence>
<dbReference type="InterPro" id="IPR010666">
    <property type="entry name" value="Znf_GRF"/>
</dbReference>
<evidence type="ECO:0000313" key="8">
    <source>
        <dbReference type="Proteomes" id="UP000634136"/>
    </source>
</evidence>
<evidence type="ECO:0000256" key="2">
    <source>
        <dbReference type="ARBA" id="ARBA00022771"/>
    </source>
</evidence>
<keyword evidence="3" id="KW-0862">Zinc</keyword>
<dbReference type="PANTHER" id="PTHR33248">
    <property type="entry name" value="ZINC ION-BINDING PROTEIN"/>
    <property type="match status" value="1"/>
</dbReference>
<accession>A0A834SPM9</accession>
<dbReference type="PROSITE" id="PS51999">
    <property type="entry name" value="ZF_GRF"/>
    <property type="match status" value="1"/>
</dbReference>